<gene>
    <name evidence="4" type="ORF">GQX73_g3232</name>
</gene>
<evidence type="ECO:0000313" key="4">
    <source>
        <dbReference type="EMBL" id="KAF2970355.1"/>
    </source>
</evidence>
<sequence>MLYTPPSPIPMALKTSRSTVSLSRQAFRHYRAQNACSVTRLTSTSSRTFATSASQSSEATAEAPRWSHTPERMKAPFSPHITKDPSRSLWHTNEDPDKLDDTLNTFLGRDGAKLLPDELKWLAVTHKSFDQGRRGFNDRLAFLGRQICVREAMESIINSPPQYDNIVSDPYAKKRQPFEDPALRSVDNLSGNQPNDIFTPEKLAKLATSSGLSDVVRWKPRMPENQLGSGLNIVLSGVVYALVGAIALQHGGKVASKICHARSRLPEISRIPVLGAPACFLVSSLMYAAASTRGIAQLGVLLAFLGALLTTCRVEAARVCNQRSWTIPFPTPSWLAFNLVGGTFVWDLWIVPAFLKQAKSVRLQRIKQDAEAFGQANRDLFDDEQRIILERSLTAKAEVYAIPIAVVIGFMVPSVLMLTIKDVVSVIVWLLFPLWVDTVHSVVKFVAVKLLRNNGPHYLESHPLSIALVYALQFVASLLAHAFLIWNLFYKDDSREMTNTALRFIKIDYIYIATTVLYWVFVESGIAPAIVLMVFPVFLGPGAALCLTWLVREKAIYTFAIWGEEHESDDDTDGDDSTVHEDTPLLN</sequence>
<keyword evidence="2" id="KW-0472">Membrane</keyword>
<dbReference type="GO" id="GO:0032543">
    <property type="term" value="P:mitochondrial translation"/>
    <property type="evidence" value="ECO:0007669"/>
    <property type="project" value="InterPro"/>
</dbReference>
<dbReference type="Gene3D" id="1.10.1520.10">
    <property type="entry name" value="Ribonuclease III domain"/>
    <property type="match status" value="1"/>
</dbReference>
<feature type="transmembrane region" description="Helical" evidence="2">
    <location>
        <begin position="268"/>
        <end position="289"/>
    </location>
</feature>
<dbReference type="OrthoDB" id="2281895at2759"/>
<feature type="transmembrane region" description="Helical" evidence="2">
    <location>
        <begin position="501"/>
        <end position="521"/>
    </location>
</feature>
<dbReference type="InterPro" id="IPR040030">
    <property type="entry name" value="Ribosomal_mL57"/>
</dbReference>
<evidence type="ECO:0000259" key="3">
    <source>
        <dbReference type="Pfam" id="PF14622"/>
    </source>
</evidence>
<dbReference type="GO" id="GO:0006396">
    <property type="term" value="P:RNA processing"/>
    <property type="evidence" value="ECO:0007669"/>
    <property type="project" value="InterPro"/>
</dbReference>
<feature type="domain" description="RNase III" evidence="3">
    <location>
        <begin position="117"/>
        <end position="261"/>
    </location>
</feature>
<feature type="transmembrane region" description="Helical" evidence="2">
    <location>
        <begin position="227"/>
        <end position="248"/>
    </location>
</feature>
<dbReference type="EMBL" id="WUBL01000024">
    <property type="protein sequence ID" value="KAF2970355.1"/>
    <property type="molecule type" value="Genomic_DNA"/>
</dbReference>
<feature type="region of interest" description="Disordered" evidence="1">
    <location>
        <begin position="567"/>
        <end position="587"/>
    </location>
</feature>
<feature type="compositionally biased region" description="Low complexity" evidence="1">
    <location>
        <begin position="48"/>
        <end position="63"/>
    </location>
</feature>
<keyword evidence="5" id="KW-1185">Reference proteome</keyword>
<dbReference type="FunFam" id="1.10.1520.10:FF:000018">
    <property type="entry name" value="RNase III domain protein"/>
    <property type="match status" value="1"/>
</dbReference>
<protein>
    <recommendedName>
        <fullName evidence="3">RNase III domain-containing protein</fullName>
    </recommendedName>
</protein>
<evidence type="ECO:0000256" key="1">
    <source>
        <dbReference type="SAM" id="MobiDB-lite"/>
    </source>
</evidence>
<keyword evidence="2" id="KW-0812">Transmembrane</keyword>
<dbReference type="InterPro" id="IPR036389">
    <property type="entry name" value="RNase_III_sf"/>
</dbReference>
<feature type="transmembrane region" description="Helical" evidence="2">
    <location>
        <begin position="399"/>
        <end position="420"/>
    </location>
</feature>
<dbReference type="AlphaFoldDB" id="A0A7C8MX85"/>
<feature type="transmembrane region" description="Helical" evidence="2">
    <location>
        <begin position="335"/>
        <end position="355"/>
    </location>
</feature>
<keyword evidence="2" id="KW-1133">Transmembrane helix</keyword>
<feature type="transmembrane region" description="Helical" evidence="2">
    <location>
        <begin position="527"/>
        <end position="551"/>
    </location>
</feature>
<feature type="transmembrane region" description="Helical" evidence="2">
    <location>
        <begin position="467"/>
        <end position="489"/>
    </location>
</feature>
<dbReference type="SUPFAM" id="SSF69065">
    <property type="entry name" value="RNase III domain-like"/>
    <property type="match status" value="1"/>
</dbReference>
<dbReference type="PANTHER" id="PTHR28160">
    <property type="entry name" value="54S RIBOSOMAL PROTEIN L15, MITOCHONDRIAL"/>
    <property type="match status" value="1"/>
</dbReference>
<dbReference type="GO" id="GO:0004525">
    <property type="term" value="F:ribonuclease III activity"/>
    <property type="evidence" value="ECO:0007669"/>
    <property type="project" value="InterPro"/>
</dbReference>
<dbReference type="PANTHER" id="PTHR28160:SF1">
    <property type="entry name" value="LARGE RIBOSOMAL SUBUNIT PROTEIN ML57"/>
    <property type="match status" value="1"/>
</dbReference>
<evidence type="ECO:0000256" key="2">
    <source>
        <dbReference type="SAM" id="Phobius"/>
    </source>
</evidence>
<dbReference type="Proteomes" id="UP000481858">
    <property type="component" value="Unassembled WGS sequence"/>
</dbReference>
<proteinExistence type="predicted"/>
<organism evidence="4 5">
    <name type="scientific">Xylaria multiplex</name>
    <dbReference type="NCBI Taxonomy" id="323545"/>
    <lineage>
        <taxon>Eukaryota</taxon>
        <taxon>Fungi</taxon>
        <taxon>Dikarya</taxon>
        <taxon>Ascomycota</taxon>
        <taxon>Pezizomycotina</taxon>
        <taxon>Sordariomycetes</taxon>
        <taxon>Xylariomycetidae</taxon>
        <taxon>Xylariales</taxon>
        <taxon>Xylariaceae</taxon>
        <taxon>Xylaria</taxon>
    </lineage>
</organism>
<feature type="region of interest" description="Disordered" evidence="1">
    <location>
        <begin position="48"/>
        <end position="95"/>
    </location>
</feature>
<feature type="transmembrane region" description="Helical" evidence="2">
    <location>
        <begin position="295"/>
        <end position="314"/>
    </location>
</feature>
<dbReference type="Pfam" id="PF14622">
    <property type="entry name" value="Ribonucleas_3_3"/>
    <property type="match status" value="1"/>
</dbReference>
<reference evidence="4 5" key="1">
    <citation type="submission" date="2019-12" db="EMBL/GenBank/DDBJ databases">
        <title>Draft genome sequence of the ascomycete Xylaria multiplex DSM 110363.</title>
        <authorList>
            <person name="Buettner E."/>
            <person name="Kellner H."/>
        </authorList>
    </citation>
    <scope>NUCLEOTIDE SEQUENCE [LARGE SCALE GENOMIC DNA]</scope>
    <source>
        <strain evidence="4 5">DSM 110363</strain>
    </source>
</reference>
<dbReference type="InterPro" id="IPR000999">
    <property type="entry name" value="RNase_III_dom"/>
</dbReference>
<evidence type="ECO:0000313" key="5">
    <source>
        <dbReference type="Proteomes" id="UP000481858"/>
    </source>
</evidence>
<dbReference type="GO" id="GO:0003735">
    <property type="term" value="F:structural constituent of ribosome"/>
    <property type="evidence" value="ECO:0007669"/>
    <property type="project" value="InterPro"/>
</dbReference>
<feature type="compositionally biased region" description="Acidic residues" evidence="1">
    <location>
        <begin position="567"/>
        <end position="576"/>
    </location>
</feature>
<dbReference type="GO" id="GO:0005762">
    <property type="term" value="C:mitochondrial large ribosomal subunit"/>
    <property type="evidence" value="ECO:0007669"/>
    <property type="project" value="InterPro"/>
</dbReference>
<feature type="compositionally biased region" description="Basic and acidic residues" evidence="1">
    <location>
        <begin position="81"/>
        <end position="95"/>
    </location>
</feature>
<name>A0A7C8MX85_9PEZI</name>
<feature type="transmembrane region" description="Helical" evidence="2">
    <location>
        <begin position="427"/>
        <end position="447"/>
    </location>
</feature>
<accession>A0A7C8MX85</accession>
<feature type="compositionally biased region" description="Basic and acidic residues" evidence="1">
    <location>
        <begin position="577"/>
        <end position="587"/>
    </location>
</feature>
<dbReference type="InParanoid" id="A0A7C8MX85"/>
<comment type="caution">
    <text evidence="4">The sequence shown here is derived from an EMBL/GenBank/DDBJ whole genome shotgun (WGS) entry which is preliminary data.</text>
</comment>